<keyword evidence="2" id="KW-1185">Reference proteome</keyword>
<dbReference type="InterPro" id="IPR036396">
    <property type="entry name" value="Cyt_P450_sf"/>
</dbReference>
<dbReference type="GO" id="GO:0020037">
    <property type="term" value="F:heme binding"/>
    <property type="evidence" value="ECO:0007669"/>
    <property type="project" value="InterPro"/>
</dbReference>
<dbReference type="OrthoDB" id="1470350at2759"/>
<dbReference type="GO" id="GO:0004497">
    <property type="term" value="F:monooxygenase activity"/>
    <property type="evidence" value="ECO:0007669"/>
    <property type="project" value="InterPro"/>
</dbReference>
<sequence>MDIPLVAVVATILHCISRLFIKPHFSPLKHLPSPKQGSLLLRLIHEPKVSEIETWMGEPPHRGLIRYMGVFNQERIYVASPAGAQELLSLNAYKTIKPKLQWILANNIAGHGLLIQEGDQHRQARKRFNPVFGPAQIKKWFPTIWNLAIDAVDLPPQHIKREPFAPHGVVGIIELVSAASIDIIGRFGFSTEFQTLQRITSGQSTKGSPYPDMLALLVQTGHFTHRDYRVKSDRLP</sequence>
<accession>A0A9P5AXF5</accession>
<proteinExistence type="predicted"/>
<comment type="caution">
    <text evidence="1">The sequence shown here is derived from an EMBL/GenBank/DDBJ whole genome shotgun (WGS) entry which is preliminary data.</text>
</comment>
<dbReference type="GO" id="GO:0005506">
    <property type="term" value="F:iron ion binding"/>
    <property type="evidence" value="ECO:0007669"/>
    <property type="project" value="InterPro"/>
</dbReference>
<evidence type="ECO:0000313" key="1">
    <source>
        <dbReference type="EMBL" id="KAF4473820.1"/>
    </source>
</evidence>
<reference evidence="1" key="1">
    <citation type="submission" date="2020-01" db="EMBL/GenBank/DDBJ databases">
        <title>Identification and distribution of gene clusters putatively required for synthesis of sphingolipid metabolism inhibitors in phylogenetically diverse species of the filamentous fungus Fusarium.</title>
        <authorList>
            <person name="Kim H.-S."/>
            <person name="Busman M."/>
            <person name="Brown D.W."/>
            <person name="Divon H."/>
            <person name="Uhlig S."/>
            <person name="Proctor R.H."/>
        </authorList>
    </citation>
    <scope>NUCLEOTIDE SEQUENCE</scope>
    <source>
        <strain evidence="1">NRRL 31653</strain>
    </source>
</reference>
<dbReference type="Proteomes" id="UP000737391">
    <property type="component" value="Unassembled WGS sequence"/>
</dbReference>
<name>A0A9P5AXF5_9HYPO</name>
<dbReference type="EMBL" id="LUFC02001469">
    <property type="protein sequence ID" value="KAF4473820.1"/>
    <property type="molecule type" value="Genomic_DNA"/>
</dbReference>
<gene>
    <name evidence="1" type="ORF">FAGAP_12847</name>
</gene>
<dbReference type="SUPFAM" id="SSF48264">
    <property type="entry name" value="Cytochrome P450"/>
    <property type="match status" value="1"/>
</dbReference>
<dbReference type="GO" id="GO:0016705">
    <property type="term" value="F:oxidoreductase activity, acting on paired donors, with incorporation or reduction of molecular oxygen"/>
    <property type="evidence" value="ECO:0007669"/>
    <property type="project" value="InterPro"/>
</dbReference>
<dbReference type="Gene3D" id="1.10.630.10">
    <property type="entry name" value="Cytochrome P450"/>
    <property type="match status" value="1"/>
</dbReference>
<protein>
    <submittedName>
        <fullName evidence="1">Cytochrome P450 3A19</fullName>
    </submittedName>
</protein>
<evidence type="ECO:0000313" key="2">
    <source>
        <dbReference type="Proteomes" id="UP000737391"/>
    </source>
</evidence>
<organism evidence="1 2">
    <name type="scientific">Fusarium agapanthi</name>
    <dbReference type="NCBI Taxonomy" id="1803897"/>
    <lineage>
        <taxon>Eukaryota</taxon>
        <taxon>Fungi</taxon>
        <taxon>Dikarya</taxon>
        <taxon>Ascomycota</taxon>
        <taxon>Pezizomycotina</taxon>
        <taxon>Sordariomycetes</taxon>
        <taxon>Hypocreomycetidae</taxon>
        <taxon>Hypocreales</taxon>
        <taxon>Nectriaceae</taxon>
        <taxon>Fusarium</taxon>
        <taxon>Fusarium fujikuroi species complex</taxon>
    </lineage>
</organism>
<dbReference type="AlphaFoldDB" id="A0A9P5AXF5"/>